<name>A0A9W9V445_9EURO</name>
<keyword evidence="3" id="KW-1185">Reference proteome</keyword>
<organism evidence="2 3">
    <name type="scientific">Penicillium concentricum</name>
    <dbReference type="NCBI Taxonomy" id="293559"/>
    <lineage>
        <taxon>Eukaryota</taxon>
        <taxon>Fungi</taxon>
        <taxon>Dikarya</taxon>
        <taxon>Ascomycota</taxon>
        <taxon>Pezizomycotina</taxon>
        <taxon>Eurotiomycetes</taxon>
        <taxon>Eurotiomycetidae</taxon>
        <taxon>Eurotiales</taxon>
        <taxon>Aspergillaceae</taxon>
        <taxon>Penicillium</taxon>
    </lineage>
</organism>
<dbReference type="GeneID" id="81465613"/>
<accession>A0A9W9V445</accession>
<sequence>MRLSAILLATQTLQRPVMAWVGLQSVLSRPACYDSDVTVHVSKTTDQSFVNQVYDLDILYALAGKQILVSNSYNISSRLCEPLQTNTHSDTLQLMVHGASFNKNMWDSQY</sequence>
<keyword evidence="1" id="KW-0732">Signal</keyword>
<protein>
    <submittedName>
        <fullName evidence="2">Valacyclovir hydrolase</fullName>
    </submittedName>
</protein>
<dbReference type="EMBL" id="JAPZBT010000003">
    <property type="protein sequence ID" value="KAJ5365815.1"/>
    <property type="molecule type" value="Genomic_DNA"/>
</dbReference>
<feature type="signal peptide" evidence="1">
    <location>
        <begin position="1"/>
        <end position="19"/>
    </location>
</feature>
<dbReference type="RefSeq" id="XP_056577281.1">
    <property type="nucleotide sequence ID" value="XM_056726430.1"/>
</dbReference>
<evidence type="ECO:0000256" key="1">
    <source>
        <dbReference type="SAM" id="SignalP"/>
    </source>
</evidence>
<evidence type="ECO:0000313" key="2">
    <source>
        <dbReference type="EMBL" id="KAJ5365815.1"/>
    </source>
</evidence>
<reference evidence="2" key="2">
    <citation type="journal article" date="2023" name="IMA Fungus">
        <title>Comparative genomic study of the Penicillium genus elucidates a diverse pangenome and 15 lateral gene transfer events.</title>
        <authorList>
            <person name="Petersen C."/>
            <person name="Sorensen T."/>
            <person name="Nielsen M.R."/>
            <person name="Sondergaard T.E."/>
            <person name="Sorensen J.L."/>
            <person name="Fitzpatrick D.A."/>
            <person name="Frisvad J.C."/>
            <person name="Nielsen K.L."/>
        </authorList>
    </citation>
    <scope>NUCLEOTIDE SEQUENCE</scope>
    <source>
        <strain evidence="2">IBT 3081</strain>
    </source>
</reference>
<proteinExistence type="predicted"/>
<keyword evidence="2" id="KW-0378">Hydrolase</keyword>
<gene>
    <name evidence="2" type="ORF">N7517_008701</name>
</gene>
<evidence type="ECO:0000313" key="3">
    <source>
        <dbReference type="Proteomes" id="UP001147752"/>
    </source>
</evidence>
<dbReference type="AlphaFoldDB" id="A0A9W9V445"/>
<dbReference type="Proteomes" id="UP001147752">
    <property type="component" value="Unassembled WGS sequence"/>
</dbReference>
<comment type="caution">
    <text evidence="2">The sequence shown here is derived from an EMBL/GenBank/DDBJ whole genome shotgun (WGS) entry which is preliminary data.</text>
</comment>
<dbReference type="OrthoDB" id="190201at2759"/>
<dbReference type="GO" id="GO:0016787">
    <property type="term" value="F:hydrolase activity"/>
    <property type="evidence" value="ECO:0007669"/>
    <property type="project" value="UniProtKB-KW"/>
</dbReference>
<feature type="chain" id="PRO_5040757825" evidence="1">
    <location>
        <begin position="20"/>
        <end position="110"/>
    </location>
</feature>
<reference evidence="2" key="1">
    <citation type="submission" date="2022-12" db="EMBL/GenBank/DDBJ databases">
        <authorList>
            <person name="Petersen C."/>
        </authorList>
    </citation>
    <scope>NUCLEOTIDE SEQUENCE</scope>
    <source>
        <strain evidence="2">IBT 3081</strain>
    </source>
</reference>